<keyword evidence="4 19" id="KW-0436">Ligase</keyword>
<evidence type="ECO:0000256" key="15">
    <source>
        <dbReference type="ARBA" id="ARBA00023204"/>
    </source>
</evidence>
<feature type="non-terminal residue" evidence="24">
    <location>
        <position position="876"/>
    </location>
</feature>
<dbReference type="Proteomes" id="UP001177023">
    <property type="component" value="Unassembled WGS sequence"/>
</dbReference>
<keyword evidence="13" id="KW-0460">Magnesium</keyword>
<dbReference type="InterPro" id="IPR019406">
    <property type="entry name" value="APLF_PBZ"/>
</dbReference>
<keyword evidence="25" id="KW-1185">Reference proteome</keyword>
<dbReference type="InterPro" id="IPR012310">
    <property type="entry name" value="DNA_ligase_ATP-dep_cent"/>
</dbReference>
<feature type="domain" description="PARP-type" evidence="22">
    <location>
        <begin position="5"/>
        <end position="100"/>
    </location>
</feature>
<comment type="subcellular location">
    <subcellularLocation>
        <location evidence="2">Nucleus</location>
    </subcellularLocation>
</comment>
<evidence type="ECO:0000259" key="23">
    <source>
        <dbReference type="PROSITE" id="PS50160"/>
    </source>
</evidence>
<feature type="compositionally biased region" description="Basic and acidic residues" evidence="21">
    <location>
        <begin position="760"/>
        <end position="784"/>
    </location>
</feature>
<keyword evidence="17" id="KW-0131">Cell cycle</keyword>
<evidence type="ECO:0000256" key="2">
    <source>
        <dbReference type="ARBA" id="ARBA00004123"/>
    </source>
</evidence>
<dbReference type="InterPro" id="IPR016059">
    <property type="entry name" value="DNA_ligase_ATP-dep_CS"/>
</dbReference>
<dbReference type="Pfam" id="PF01068">
    <property type="entry name" value="DNA_ligase_A_M"/>
    <property type="match status" value="1"/>
</dbReference>
<dbReference type="GO" id="GO:0003910">
    <property type="term" value="F:DNA ligase (ATP) activity"/>
    <property type="evidence" value="ECO:0007669"/>
    <property type="project" value="UniProtKB-EC"/>
</dbReference>
<evidence type="ECO:0000256" key="19">
    <source>
        <dbReference type="RuleBase" id="RU000617"/>
    </source>
</evidence>
<reference evidence="24" key="1">
    <citation type="submission" date="2023-06" db="EMBL/GenBank/DDBJ databases">
        <authorList>
            <person name="Delattre M."/>
        </authorList>
    </citation>
    <scope>NUCLEOTIDE SEQUENCE</scope>
    <source>
        <strain evidence="24">AF72</strain>
    </source>
</reference>
<feature type="compositionally biased region" description="Acidic residues" evidence="21">
    <location>
        <begin position="130"/>
        <end position="139"/>
    </location>
</feature>
<keyword evidence="8 19" id="KW-0547">Nucleotide-binding</keyword>
<dbReference type="NCBIfam" id="TIGR00574">
    <property type="entry name" value="dnl1"/>
    <property type="match status" value="1"/>
</dbReference>
<comment type="similarity">
    <text evidence="3 20">Belongs to the ATP-dependent DNA ligase family.</text>
</comment>
<dbReference type="InterPro" id="IPR036599">
    <property type="entry name" value="DNA_ligase_N_sf"/>
</dbReference>
<evidence type="ECO:0000256" key="5">
    <source>
        <dbReference type="ARBA" id="ARBA00022618"/>
    </source>
</evidence>
<name>A0AA36CYU7_9BILA</name>
<dbReference type="SUPFAM" id="SSF50249">
    <property type="entry name" value="Nucleic acid-binding proteins"/>
    <property type="match status" value="1"/>
</dbReference>
<dbReference type="GO" id="GO:0006302">
    <property type="term" value="P:double-strand break repair"/>
    <property type="evidence" value="ECO:0007669"/>
    <property type="project" value="TreeGrafter"/>
</dbReference>
<evidence type="ECO:0000256" key="9">
    <source>
        <dbReference type="ARBA" id="ARBA00022763"/>
    </source>
</evidence>
<dbReference type="FunFam" id="2.40.50.140:FF:000085">
    <property type="entry name" value="DNA ligase"/>
    <property type="match status" value="1"/>
</dbReference>
<dbReference type="GO" id="GO:0071897">
    <property type="term" value="P:DNA biosynthetic process"/>
    <property type="evidence" value="ECO:0007669"/>
    <property type="project" value="InterPro"/>
</dbReference>
<dbReference type="InterPro" id="IPR001510">
    <property type="entry name" value="Znf_PARP"/>
</dbReference>
<dbReference type="GO" id="GO:0006310">
    <property type="term" value="P:DNA recombination"/>
    <property type="evidence" value="ECO:0007669"/>
    <property type="project" value="UniProtKB-KW"/>
</dbReference>
<dbReference type="InterPro" id="IPR012308">
    <property type="entry name" value="DNA_ligase_ATP-dep_N"/>
</dbReference>
<dbReference type="Pfam" id="PF04679">
    <property type="entry name" value="DNA_ligase_A_C"/>
    <property type="match status" value="1"/>
</dbReference>
<dbReference type="SMART" id="SM01336">
    <property type="entry name" value="zf-PARP"/>
    <property type="match status" value="1"/>
</dbReference>
<dbReference type="SUPFAM" id="SSF56091">
    <property type="entry name" value="DNA ligase/mRNA capping enzyme, catalytic domain"/>
    <property type="match status" value="1"/>
</dbReference>
<evidence type="ECO:0000256" key="1">
    <source>
        <dbReference type="ARBA" id="ARBA00001946"/>
    </source>
</evidence>
<evidence type="ECO:0000256" key="17">
    <source>
        <dbReference type="ARBA" id="ARBA00023306"/>
    </source>
</evidence>
<dbReference type="InterPro" id="IPR050191">
    <property type="entry name" value="ATP-dep_DNA_ligase"/>
</dbReference>
<evidence type="ECO:0000256" key="12">
    <source>
        <dbReference type="ARBA" id="ARBA00022840"/>
    </source>
</evidence>
<evidence type="ECO:0000256" key="16">
    <source>
        <dbReference type="ARBA" id="ARBA00023242"/>
    </source>
</evidence>
<dbReference type="Gene3D" id="1.10.3260.10">
    <property type="entry name" value="DNA ligase, ATP-dependent, N-terminal domain"/>
    <property type="match status" value="1"/>
</dbReference>
<evidence type="ECO:0000313" key="24">
    <source>
        <dbReference type="EMBL" id="CAJ0576938.1"/>
    </source>
</evidence>
<keyword evidence="7" id="KW-0479">Metal-binding</keyword>
<feature type="compositionally biased region" description="Polar residues" evidence="21">
    <location>
        <begin position="107"/>
        <end position="122"/>
    </location>
</feature>
<keyword evidence="6" id="KW-0235">DNA replication</keyword>
<dbReference type="GO" id="GO:0008270">
    <property type="term" value="F:zinc ion binding"/>
    <property type="evidence" value="ECO:0007669"/>
    <property type="project" value="UniProtKB-KW"/>
</dbReference>
<evidence type="ECO:0000256" key="20">
    <source>
        <dbReference type="RuleBase" id="RU004196"/>
    </source>
</evidence>
<protein>
    <recommendedName>
        <fullName evidence="19">DNA ligase</fullName>
        <ecNumber evidence="19">6.5.1.1</ecNumber>
    </recommendedName>
</protein>
<dbReference type="PROSITE" id="PS50064">
    <property type="entry name" value="ZF_PARP_2"/>
    <property type="match status" value="1"/>
</dbReference>
<organism evidence="24 25">
    <name type="scientific">Mesorhabditis spiculigera</name>
    <dbReference type="NCBI Taxonomy" id="96644"/>
    <lineage>
        <taxon>Eukaryota</taxon>
        <taxon>Metazoa</taxon>
        <taxon>Ecdysozoa</taxon>
        <taxon>Nematoda</taxon>
        <taxon>Chromadorea</taxon>
        <taxon>Rhabditida</taxon>
        <taxon>Rhabditina</taxon>
        <taxon>Rhabditomorpha</taxon>
        <taxon>Rhabditoidea</taxon>
        <taxon>Rhabditidae</taxon>
        <taxon>Mesorhabditinae</taxon>
        <taxon>Mesorhabditis</taxon>
    </lineage>
</organism>
<evidence type="ECO:0000256" key="14">
    <source>
        <dbReference type="ARBA" id="ARBA00023172"/>
    </source>
</evidence>
<dbReference type="Pfam" id="PF00645">
    <property type="entry name" value="zf-PARP"/>
    <property type="match status" value="1"/>
</dbReference>
<dbReference type="CDD" id="cd07902">
    <property type="entry name" value="Adenylation_DNA_ligase_III"/>
    <property type="match status" value="1"/>
</dbReference>
<keyword evidence="5" id="KW-0132">Cell division</keyword>
<keyword evidence="9 19" id="KW-0227">DNA damage</keyword>
<dbReference type="Pfam" id="PF10283">
    <property type="entry name" value="zf-CCHH"/>
    <property type="match status" value="1"/>
</dbReference>
<dbReference type="Gene3D" id="3.30.1490.70">
    <property type="match status" value="1"/>
</dbReference>
<evidence type="ECO:0000256" key="18">
    <source>
        <dbReference type="ARBA" id="ARBA00034003"/>
    </source>
</evidence>
<feature type="compositionally biased region" description="Acidic residues" evidence="21">
    <location>
        <begin position="155"/>
        <end position="164"/>
    </location>
</feature>
<keyword evidence="11" id="KW-0862">Zinc</keyword>
<feature type="compositionally biased region" description="Basic and acidic residues" evidence="21">
    <location>
        <begin position="829"/>
        <end position="851"/>
    </location>
</feature>
<dbReference type="FunFam" id="3.30.470.30:FF:000003">
    <property type="entry name" value="DNA ligase"/>
    <property type="match status" value="1"/>
</dbReference>
<dbReference type="Pfam" id="PF04675">
    <property type="entry name" value="DNA_ligase_A_N"/>
    <property type="match status" value="1"/>
</dbReference>
<feature type="domain" description="ATP-dependent DNA ligase family profile" evidence="23">
    <location>
        <begin position="484"/>
        <end position="620"/>
    </location>
</feature>
<evidence type="ECO:0000256" key="7">
    <source>
        <dbReference type="ARBA" id="ARBA00022723"/>
    </source>
</evidence>
<evidence type="ECO:0000256" key="11">
    <source>
        <dbReference type="ARBA" id="ARBA00022833"/>
    </source>
</evidence>
<keyword evidence="15 19" id="KW-0234">DNA repair</keyword>
<keyword evidence="12 19" id="KW-0067">ATP-binding</keyword>
<evidence type="ECO:0000256" key="21">
    <source>
        <dbReference type="SAM" id="MobiDB-lite"/>
    </source>
</evidence>
<comment type="cofactor">
    <cofactor evidence="1">
        <name>Mg(2+)</name>
        <dbReference type="ChEBI" id="CHEBI:18420"/>
    </cofactor>
</comment>
<comment type="caution">
    <text evidence="24">The sequence shown here is derived from an EMBL/GenBank/DDBJ whole genome shotgun (WGS) entry which is preliminary data.</text>
</comment>
<dbReference type="PANTHER" id="PTHR45674:SF9">
    <property type="entry name" value="DNA LIGASE 3"/>
    <property type="match status" value="1"/>
</dbReference>
<evidence type="ECO:0000256" key="13">
    <source>
        <dbReference type="ARBA" id="ARBA00022842"/>
    </source>
</evidence>
<dbReference type="Gene3D" id="3.30.470.30">
    <property type="entry name" value="DNA ligase/mRNA capping enzyme"/>
    <property type="match status" value="1"/>
</dbReference>
<evidence type="ECO:0000256" key="3">
    <source>
        <dbReference type="ARBA" id="ARBA00007572"/>
    </source>
</evidence>
<dbReference type="PROSITE" id="PS50160">
    <property type="entry name" value="DNA_LIGASE_A3"/>
    <property type="match status" value="1"/>
</dbReference>
<dbReference type="Gene3D" id="2.40.50.140">
    <property type="entry name" value="Nucleic acid-binding proteins"/>
    <property type="match status" value="1"/>
</dbReference>
<dbReference type="SUPFAM" id="SSF57716">
    <property type="entry name" value="Glucocorticoid receptor-like (DNA-binding domain)"/>
    <property type="match status" value="1"/>
</dbReference>
<dbReference type="GO" id="GO:0051301">
    <property type="term" value="P:cell division"/>
    <property type="evidence" value="ECO:0007669"/>
    <property type="project" value="UniProtKB-KW"/>
</dbReference>
<dbReference type="CDD" id="cd07967">
    <property type="entry name" value="OBF_DNA_ligase_III"/>
    <property type="match status" value="1"/>
</dbReference>
<evidence type="ECO:0000259" key="22">
    <source>
        <dbReference type="PROSITE" id="PS50064"/>
    </source>
</evidence>
<accession>A0AA36CYU7</accession>
<evidence type="ECO:0000256" key="10">
    <source>
        <dbReference type="ARBA" id="ARBA00022771"/>
    </source>
</evidence>
<keyword evidence="10" id="KW-0863">Zinc-finger</keyword>
<dbReference type="SUPFAM" id="SSF117018">
    <property type="entry name" value="ATP-dependent DNA ligase DNA-binding domain"/>
    <property type="match status" value="1"/>
</dbReference>
<dbReference type="PROSITE" id="PS00333">
    <property type="entry name" value="DNA_LIGASE_A2"/>
    <property type="match status" value="1"/>
</dbReference>
<feature type="region of interest" description="Disordered" evidence="21">
    <location>
        <begin position="760"/>
        <end position="852"/>
    </location>
</feature>
<dbReference type="EC" id="6.5.1.1" evidence="19"/>
<comment type="catalytic activity">
    <reaction evidence="18 19">
        <text>ATP + (deoxyribonucleotide)n-3'-hydroxyl + 5'-phospho-(deoxyribonucleotide)m = (deoxyribonucleotide)n+m + AMP + diphosphate.</text>
        <dbReference type="EC" id="6.5.1.1"/>
    </reaction>
</comment>
<gene>
    <name evidence="24" type="ORF">MSPICULIGERA_LOCUS15219</name>
</gene>
<proteinExistence type="inferred from homology"/>
<dbReference type="GO" id="GO:0005524">
    <property type="term" value="F:ATP binding"/>
    <property type="evidence" value="ECO:0007669"/>
    <property type="project" value="UniProtKB-KW"/>
</dbReference>
<keyword evidence="14 19" id="KW-0233">DNA recombination</keyword>
<sequence length="876" mass="99472">MATKFSADYAKRVSACKKCKLQLPKGELRIAKHTPNPFVQNAEGPPPDMKQYYHARCLFEMFMKARATTKVIEGPGDIEGWQDVTDEDKEKVVELIDETMQAREKGASTSASRKSVQKTLNFGQKPLKEPDEDGADENAETSPSKKGKKQAKEEEKEEEDDGDKPDETSRFNSFDKFCKLCDVIATFNKHTDKAAKIRQFFDKSGYDGDTHTIMRFLIPSSDQRVYNLKEKQLLKHFSAIYNEPLDRLTASYNKSGDLSETISEVAAKSDKFPEITNSGWSIQKVDRYLKKLAEKTKDEDQVEHLRFIAKRLSSAEIKYLLRLVKKDMRFNAGTKVIMDGLHPKAYEAYQSCRDMREIVRRVETGLLSSKTLDVDISLGTPILPMLAEACKSVEFAMKRCPNGMLAEIKYDGERVQVHKKGKEFSFYSRSLKPVQDHKVAPFQKIIAKAFPDVENLILDAEVLMVDTETSKPLPFGTLGIHKRENFKNAAPCLFVFDCLLHNDTAVRNLPLQQRKKFLEDNLKEIPNSIMHSNYQVIKNGENHKLKTMILDAIDEGLEGLVMKDLNGVYEPGKRHWLKVKKDYLEEGGMADTADLIVLGAYYGTGNKGGLMSVFLMGVYCEKTKSYRTVTKCGNGHTDEILERINKELKPKMKQINQKASKLPSWIRCASGLCPDFVIEDPEQAPVWEITGAEFSKSDKHTADGISIRFPRVTRIRDDKDVSTSTSLKELKRLFEASKEKCDIERDATDKVPLYAKDRMSLGKAMHEPEDVKPETSKAEEDVKPSKKRSALSENTSPKAKKVKPEAKEEEADDVEMKPETAKDDDEDKEQIKEKKTKTKEASSQKAGEKQKCPYGSLCYRTKNKEHMAEYEHITKK</sequence>
<evidence type="ECO:0000313" key="25">
    <source>
        <dbReference type="Proteomes" id="UP001177023"/>
    </source>
</evidence>
<evidence type="ECO:0000256" key="4">
    <source>
        <dbReference type="ARBA" id="ARBA00022598"/>
    </source>
</evidence>
<evidence type="ECO:0000256" key="6">
    <source>
        <dbReference type="ARBA" id="ARBA00022705"/>
    </source>
</evidence>
<dbReference type="InterPro" id="IPR036957">
    <property type="entry name" value="Znf_PARP_sf"/>
</dbReference>
<dbReference type="PROSITE" id="PS00697">
    <property type="entry name" value="DNA_LIGASE_A1"/>
    <property type="match status" value="1"/>
</dbReference>
<feature type="region of interest" description="Disordered" evidence="21">
    <location>
        <begin position="101"/>
        <end position="168"/>
    </location>
</feature>
<dbReference type="Gene3D" id="3.30.1740.10">
    <property type="entry name" value="Zinc finger, PARP-type"/>
    <property type="match status" value="1"/>
</dbReference>
<dbReference type="InterPro" id="IPR012309">
    <property type="entry name" value="DNA_ligase_ATP-dep_C"/>
</dbReference>
<dbReference type="PANTHER" id="PTHR45674">
    <property type="entry name" value="DNA LIGASE 1/3 FAMILY MEMBER"/>
    <property type="match status" value="1"/>
</dbReference>
<dbReference type="GO" id="GO:0006273">
    <property type="term" value="P:lagging strand elongation"/>
    <property type="evidence" value="ECO:0007669"/>
    <property type="project" value="TreeGrafter"/>
</dbReference>
<dbReference type="EMBL" id="CATQJA010002647">
    <property type="protein sequence ID" value="CAJ0576938.1"/>
    <property type="molecule type" value="Genomic_DNA"/>
</dbReference>
<keyword evidence="16" id="KW-0539">Nucleus</keyword>
<dbReference type="GO" id="GO:0003677">
    <property type="term" value="F:DNA binding"/>
    <property type="evidence" value="ECO:0007669"/>
    <property type="project" value="InterPro"/>
</dbReference>
<dbReference type="GO" id="GO:0070421">
    <property type="term" value="C:DNA ligase III-XRCC1 complex"/>
    <property type="evidence" value="ECO:0007669"/>
    <property type="project" value="TreeGrafter"/>
</dbReference>
<evidence type="ECO:0000256" key="8">
    <source>
        <dbReference type="ARBA" id="ARBA00022741"/>
    </source>
</evidence>
<dbReference type="InterPro" id="IPR000977">
    <property type="entry name" value="DNA_ligase_ATP-dep"/>
</dbReference>
<dbReference type="AlphaFoldDB" id="A0AA36CYU7"/>
<dbReference type="InterPro" id="IPR012340">
    <property type="entry name" value="NA-bd_OB-fold"/>
</dbReference>